<keyword evidence="3" id="KW-0547">Nucleotide-binding</keyword>
<sequence length="724" mass="83749">MKNKKILSQSAAAIRQYKRRAAETLDKCKTRLTNDHERLNRQNEQLPEPTDEPFSRLNEQLPDNIHSFSESDQKLLQKFRTEMNKLMHKICPACNERFSSINLILGMCCQCYSNKNEVKKFSAANNMDLDNVPEELKSLTEIEEMLISQIFLIVSVYYLRGGQYAYSGNFINFPQDRGSLYLSFPEILQYIIIDDDILYTLPEDSSIDEYLLKIHDAENRLQLVKDKICNTDYLDGETDDTIIRNFILASISSRNENCIINDALTHMQSESGPVMWLNIGGTAINEFNTPGYIARAFPTLYPTSSADLQADHVRDINPANAADLHWPDLYKLMSYGENSMDEESDMEQSKHQHQDLIDNPHIMYRYEWQHQDSVHMYGIGKKRDVPLFDWNSIKNNKDEMSRILTHFDLLVTTINPNPDAQSKDGEQQPELITSRNDPYVNPHNQLQLQGWHANVDLKPVFIICAALQYIANCQFVILNLNKESSHWLCRTGTENAMATSDVGRMERLPLQKYWDRPAELENLSLFQLYLRYKIYKAKLFNRNIAKKEEEFKDLISLSVDNLEVEFDDYEEQQEAEECSEDIHPDWMMLAKMSLNAIIDGSSDLGSHNADRNNDWFCDVKHRYPDIDSIDLNTFVQQSRNEDNLSVMNSIVDYRSLNEKQMIIFRKIKTHYNAIIANHNQVDPLRVIIMETAETAMNNGVETLPVIVLTPTGITVFNIHGSTTR</sequence>
<dbReference type="EMBL" id="BLAL01000011">
    <property type="protein sequence ID" value="GES74200.1"/>
    <property type="molecule type" value="Genomic_DNA"/>
</dbReference>
<dbReference type="AlphaFoldDB" id="A0A8H3KU52"/>
<feature type="region of interest" description="Disordered" evidence="1">
    <location>
        <begin position="34"/>
        <end position="53"/>
    </location>
</feature>
<dbReference type="OrthoDB" id="432234at2759"/>
<feature type="domain" description="DUF6570" evidence="2">
    <location>
        <begin position="115"/>
        <end position="181"/>
    </location>
</feature>
<reference evidence="3" key="1">
    <citation type="submission" date="2019-10" db="EMBL/GenBank/DDBJ databases">
        <title>Conservation and host-specific expression of non-tandemly repeated heterogenous ribosome RNA gene in arbuscular mycorrhizal fungi.</title>
        <authorList>
            <person name="Maeda T."/>
            <person name="Kobayashi Y."/>
            <person name="Nakagawa T."/>
            <person name="Ezawa T."/>
            <person name="Yamaguchi K."/>
            <person name="Bino T."/>
            <person name="Nishimoto Y."/>
            <person name="Shigenobu S."/>
            <person name="Kawaguchi M."/>
        </authorList>
    </citation>
    <scope>NUCLEOTIDE SEQUENCE</scope>
    <source>
        <strain evidence="3">HR1</strain>
    </source>
</reference>
<name>A0A8H3KU52_9GLOM</name>
<evidence type="ECO:0000313" key="3">
    <source>
        <dbReference type="EMBL" id="GES74200.1"/>
    </source>
</evidence>
<keyword evidence="3" id="KW-0067">ATP-binding</keyword>
<gene>
    <name evidence="3" type="ORF">RCL2_000169600</name>
</gene>
<organism evidence="3 4">
    <name type="scientific">Rhizophagus clarus</name>
    <dbReference type="NCBI Taxonomy" id="94130"/>
    <lineage>
        <taxon>Eukaryota</taxon>
        <taxon>Fungi</taxon>
        <taxon>Fungi incertae sedis</taxon>
        <taxon>Mucoromycota</taxon>
        <taxon>Glomeromycotina</taxon>
        <taxon>Glomeromycetes</taxon>
        <taxon>Glomerales</taxon>
        <taxon>Glomeraceae</taxon>
        <taxon>Rhizophagus</taxon>
    </lineage>
</organism>
<evidence type="ECO:0000259" key="2">
    <source>
        <dbReference type="Pfam" id="PF20209"/>
    </source>
</evidence>
<keyword evidence="3" id="KW-0347">Helicase</keyword>
<dbReference type="Pfam" id="PF20209">
    <property type="entry name" value="DUF6570"/>
    <property type="match status" value="1"/>
</dbReference>
<dbReference type="GO" id="GO:0004386">
    <property type="term" value="F:helicase activity"/>
    <property type="evidence" value="ECO:0007669"/>
    <property type="project" value="UniProtKB-KW"/>
</dbReference>
<feature type="region of interest" description="Disordered" evidence="1">
    <location>
        <begin position="415"/>
        <end position="438"/>
    </location>
</feature>
<evidence type="ECO:0000256" key="1">
    <source>
        <dbReference type="SAM" id="MobiDB-lite"/>
    </source>
</evidence>
<keyword evidence="3" id="KW-0378">Hydrolase</keyword>
<protein>
    <submittedName>
        <fullName evidence="3">ATP-dependent DNA helicase Pif1</fullName>
    </submittedName>
</protein>
<evidence type="ECO:0000313" key="4">
    <source>
        <dbReference type="Proteomes" id="UP000615446"/>
    </source>
</evidence>
<accession>A0A8H3KU52</accession>
<dbReference type="Proteomes" id="UP000615446">
    <property type="component" value="Unassembled WGS sequence"/>
</dbReference>
<dbReference type="InterPro" id="IPR046700">
    <property type="entry name" value="DUF6570"/>
</dbReference>
<comment type="caution">
    <text evidence="3">The sequence shown here is derived from an EMBL/GenBank/DDBJ whole genome shotgun (WGS) entry which is preliminary data.</text>
</comment>
<proteinExistence type="predicted"/>